<comment type="similarity">
    <text evidence="3">Belongs to the multi antimicrobial extrusion (MATE) (TC 2.A.66.1) family.</text>
</comment>
<feature type="transmembrane region" description="Helical" evidence="13">
    <location>
        <begin position="312"/>
        <end position="333"/>
    </location>
</feature>
<feature type="transmembrane region" description="Helical" evidence="13">
    <location>
        <begin position="353"/>
        <end position="373"/>
    </location>
</feature>
<feature type="transmembrane region" description="Helical" evidence="13">
    <location>
        <begin position="54"/>
        <end position="80"/>
    </location>
</feature>
<dbReference type="Proteomes" id="UP001198242">
    <property type="component" value="Unassembled WGS sequence"/>
</dbReference>
<proteinExistence type="inferred from homology"/>
<dbReference type="EMBL" id="JAJEQM010000010">
    <property type="protein sequence ID" value="MCC2210822.1"/>
    <property type="molecule type" value="Genomic_DNA"/>
</dbReference>
<evidence type="ECO:0000256" key="10">
    <source>
        <dbReference type="ARBA" id="ARBA00023065"/>
    </source>
</evidence>
<evidence type="ECO:0000256" key="8">
    <source>
        <dbReference type="ARBA" id="ARBA00022692"/>
    </source>
</evidence>
<feature type="transmembrane region" description="Helical" evidence="13">
    <location>
        <begin position="414"/>
        <end position="436"/>
    </location>
</feature>
<dbReference type="PIRSF" id="PIRSF006603">
    <property type="entry name" value="DinF"/>
    <property type="match status" value="1"/>
</dbReference>
<dbReference type="PANTHER" id="PTHR43298">
    <property type="entry name" value="MULTIDRUG RESISTANCE PROTEIN NORM-RELATED"/>
    <property type="match status" value="1"/>
</dbReference>
<feature type="transmembrane region" description="Helical" evidence="13">
    <location>
        <begin position="165"/>
        <end position="186"/>
    </location>
</feature>
<evidence type="ECO:0000256" key="2">
    <source>
        <dbReference type="ARBA" id="ARBA00004651"/>
    </source>
</evidence>
<name>A0AAE3DZ50_9FIRM</name>
<evidence type="ECO:0000256" key="3">
    <source>
        <dbReference type="ARBA" id="ARBA00010199"/>
    </source>
</evidence>
<sequence length="446" mass="48497">MITDLTEGKPSKILWSFSIPMLLSVVFQQLYNIVDSIVAGKFVGAQALAAVGASYPITMIFMAIATGANVGAAVIISQLFGAKNFEKLKTSIFTSIISMTVLAAILTIFGIVFCSGMLKMLSTPDNIFSDSMTYLNIYIGGLIFLFLYNICTGVFTAMGDSKTPLYFLIMSSVGNIILDLVFVIVFNMGVAGVGWATFIAQGISSMLAFAVLLKRVHGIKSGTYKKFSIRMLGHISRIAIPSILQQSFVSVGNLFIQSRVNSFGSDVIAGYSAAIKLNTFAITSFSTLGNAMSSYTAQNTGARKLLRIPEGLKAGIVMLIVVSLPFFIAYFVFPNTMMNIFVKSSETGIIDVGRIFLKIVTPFYFVISAKLTFDGILRGAGRMRAFMASTFTDLLLRVILAYVFSYALNSEVGIWLSWPVGWTIAAVISAVFYFIYYKTTIKNGAN</sequence>
<keyword evidence="5" id="KW-0813">Transport</keyword>
<dbReference type="InterPro" id="IPR048279">
    <property type="entry name" value="MdtK-like"/>
</dbReference>
<comment type="function">
    <text evidence="1">Multidrug efflux pump.</text>
</comment>
<evidence type="ECO:0000256" key="1">
    <source>
        <dbReference type="ARBA" id="ARBA00003408"/>
    </source>
</evidence>
<evidence type="ECO:0000256" key="12">
    <source>
        <dbReference type="ARBA" id="ARBA00031636"/>
    </source>
</evidence>
<keyword evidence="10" id="KW-0406">Ion transport</keyword>
<organism evidence="14 15">
    <name type="scientific">Hominilimicola fabiformis</name>
    <dbReference type="NCBI Taxonomy" id="2885356"/>
    <lineage>
        <taxon>Bacteria</taxon>
        <taxon>Bacillati</taxon>
        <taxon>Bacillota</taxon>
        <taxon>Clostridia</taxon>
        <taxon>Eubacteriales</taxon>
        <taxon>Oscillospiraceae</taxon>
        <taxon>Hominilimicola</taxon>
    </lineage>
</organism>
<gene>
    <name evidence="14" type="ORF">LKE05_08470</name>
</gene>
<evidence type="ECO:0000256" key="6">
    <source>
        <dbReference type="ARBA" id="ARBA00022449"/>
    </source>
</evidence>
<evidence type="ECO:0000256" key="4">
    <source>
        <dbReference type="ARBA" id="ARBA00020268"/>
    </source>
</evidence>
<keyword evidence="7" id="KW-1003">Cell membrane</keyword>
<dbReference type="PANTHER" id="PTHR43298:SF2">
    <property type="entry name" value="FMN_FAD EXPORTER YEEO-RELATED"/>
    <property type="match status" value="1"/>
</dbReference>
<dbReference type="GO" id="GO:0006811">
    <property type="term" value="P:monoatomic ion transport"/>
    <property type="evidence" value="ECO:0007669"/>
    <property type="project" value="UniProtKB-KW"/>
</dbReference>
<dbReference type="Pfam" id="PF01554">
    <property type="entry name" value="MatE"/>
    <property type="match status" value="2"/>
</dbReference>
<feature type="transmembrane region" description="Helical" evidence="13">
    <location>
        <begin position="385"/>
        <end position="408"/>
    </location>
</feature>
<evidence type="ECO:0000256" key="5">
    <source>
        <dbReference type="ARBA" id="ARBA00022448"/>
    </source>
</evidence>
<feature type="transmembrane region" description="Helical" evidence="13">
    <location>
        <begin position="234"/>
        <end position="256"/>
    </location>
</feature>
<reference evidence="14 15" key="1">
    <citation type="submission" date="2021-10" db="EMBL/GenBank/DDBJ databases">
        <title>Anaerobic single-cell dispensing facilitates the cultivation of human gut bacteria.</title>
        <authorList>
            <person name="Afrizal A."/>
        </authorList>
    </citation>
    <scope>NUCLEOTIDE SEQUENCE [LARGE SCALE GENOMIC DNA]</scope>
    <source>
        <strain evidence="14 15">CLA-AA-H232</strain>
    </source>
</reference>
<keyword evidence="15" id="KW-1185">Reference proteome</keyword>
<feature type="transmembrane region" description="Helical" evidence="13">
    <location>
        <begin position="12"/>
        <end position="34"/>
    </location>
</feature>
<feature type="transmembrane region" description="Helical" evidence="13">
    <location>
        <begin position="192"/>
        <end position="213"/>
    </location>
</feature>
<dbReference type="InterPro" id="IPR050222">
    <property type="entry name" value="MATE_MdtK"/>
</dbReference>
<dbReference type="NCBIfam" id="TIGR00797">
    <property type="entry name" value="matE"/>
    <property type="match status" value="1"/>
</dbReference>
<evidence type="ECO:0000256" key="9">
    <source>
        <dbReference type="ARBA" id="ARBA00022989"/>
    </source>
</evidence>
<comment type="subcellular location">
    <subcellularLocation>
        <location evidence="2">Cell membrane</location>
        <topology evidence="2">Multi-pass membrane protein</topology>
    </subcellularLocation>
</comment>
<evidence type="ECO:0000256" key="13">
    <source>
        <dbReference type="SAM" id="Phobius"/>
    </source>
</evidence>
<evidence type="ECO:0000256" key="7">
    <source>
        <dbReference type="ARBA" id="ARBA00022475"/>
    </source>
</evidence>
<comment type="caution">
    <text evidence="14">The sequence shown here is derived from an EMBL/GenBank/DDBJ whole genome shotgun (WGS) entry which is preliminary data.</text>
</comment>
<feature type="transmembrane region" description="Helical" evidence="13">
    <location>
        <begin position="138"/>
        <end position="158"/>
    </location>
</feature>
<evidence type="ECO:0000313" key="14">
    <source>
        <dbReference type="EMBL" id="MCC2210822.1"/>
    </source>
</evidence>
<feature type="transmembrane region" description="Helical" evidence="13">
    <location>
        <begin position="92"/>
        <end position="118"/>
    </location>
</feature>
<keyword evidence="8 13" id="KW-0812">Transmembrane</keyword>
<dbReference type="GO" id="GO:0015297">
    <property type="term" value="F:antiporter activity"/>
    <property type="evidence" value="ECO:0007669"/>
    <property type="project" value="UniProtKB-KW"/>
</dbReference>
<feature type="transmembrane region" description="Helical" evidence="13">
    <location>
        <begin position="268"/>
        <end position="291"/>
    </location>
</feature>
<dbReference type="AlphaFoldDB" id="A0AAE3DZ50"/>
<protein>
    <recommendedName>
        <fullName evidence="4">Probable multidrug resistance protein NorM</fullName>
    </recommendedName>
    <alternativeName>
        <fullName evidence="12">Multidrug-efflux transporter</fullName>
    </alternativeName>
</protein>
<dbReference type="InterPro" id="IPR002528">
    <property type="entry name" value="MATE_fam"/>
</dbReference>
<dbReference type="CDD" id="cd13138">
    <property type="entry name" value="MATE_yoeA_like"/>
    <property type="match status" value="1"/>
</dbReference>
<evidence type="ECO:0000256" key="11">
    <source>
        <dbReference type="ARBA" id="ARBA00023136"/>
    </source>
</evidence>
<dbReference type="GO" id="GO:0042910">
    <property type="term" value="F:xenobiotic transmembrane transporter activity"/>
    <property type="evidence" value="ECO:0007669"/>
    <property type="project" value="InterPro"/>
</dbReference>
<keyword evidence="6" id="KW-0050">Antiport</keyword>
<dbReference type="RefSeq" id="WP_308456537.1">
    <property type="nucleotide sequence ID" value="NZ_JAJEQM010000010.1"/>
</dbReference>
<keyword evidence="9 13" id="KW-1133">Transmembrane helix</keyword>
<keyword evidence="11 13" id="KW-0472">Membrane</keyword>
<accession>A0AAE3DZ50</accession>
<evidence type="ECO:0000313" key="15">
    <source>
        <dbReference type="Proteomes" id="UP001198242"/>
    </source>
</evidence>
<dbReference type="GO" id="GO:0005886">
    <property type="term" value="C:plasma membrane"/>
    <property type="evidence" value="ECO:0007669"/>
    <property type="project" value="UniProtKB-SubCell"/>
</dbReference>